<reference evidence="2" key="1">
    <citation type="journal article" date="2019" name="Int. J. Syst. Evol. Microbiol.">
        <title>The Global Catalogue of Microorganisms (GCM) 10K type strain sequencing project: providing services to taxonomists for standard genome sequencing and annotation.</title>
        <authorList>
            <consortium name="The Broad Institute Genomics Platform"/>
            <consortium name="The Broad Institute Genome Sequencing Center for Infectious Disease"/>
            <person name="Wu L."/>
            <person name="Ma J."/>
        </authorList>
    </citation>
    <scope>NUCLEOTIDE SEQUENCE [LARGE SCALE GENOMIC DNA]</scope>
    <source>
        <strain evidence="2">KCTC 42984</strain>
    </source>
</reference>
<dbReference type="PANTHER" id="PTHR48228:SF2">
    <property type="entry name" value="E-CINNAMOYL-COA:R-PHENYLLACTATE COA TRANSFERASE LARGE SUBUNIT"/>
    <property type="match status" value="1"/>
</dbReference>
<dbReference type="Pfam" id="PF02515">
    <property type="entry name" value="CoA_transf_3"/>
    <property type="match status" value="1"/>
</dbReference>
<dbReference type="GO" id="GO:0016740">
    <property type="term" value="F:transferase activity"/>
    <property type="evidence" value="ECO:0007669"/>
    <property type="project" value="UniProtKB-KW"/>
</dbReference>
<keyword evidence="1" id="KW-0808">Transferase</keyword>
<organism evidence="1 2">
    <name type="scientific">Novosphingobium bradum</name>
    <dbReference type="NCBI Taxonomy" id="1737444"/>
    <lineage>
        <taxon>Bacteria</taxon>
        <taxon>Pseudomonadati</taxon>
        <taxon>Pseudomonadota</taxon>
        <taxon>Alphaproteobacteria</taxon>
        <taxon>Sphingomonadales</taxon>
        <taxon>Sphingomonadaceae</taxon>
        <taxon>Novosphingobium</taxon>
    </lineage>
</organism>
<accession>A0ABV7IQ53</accession>
<dbReference type="RefSeq" id="WP_379509455.1">
    <property type="nucleotide sequence ID" value="NZ_JBHRTQ010000007.1"/>
</dbReference>
<dbReference type="PANTHER" id="PTHR48228">
    <property type="entry name" value="SUCCINYL-COA--D-CITRAMALATE COA-TRANSFERASE"/>
    <property type="match status" value="1"/>
</dbReference>
<dbReference type="InterPro" id="IPR003673">
    <property type="entry name" value="CoA-Trfase_fam_III"/>
</dbReference>
<comment type="caution">
    <text evidence="1">The sequence shown here is derived from an EMBL/GenBank/DDBJ whole genome shotgun (WGS) entry which is preliminary data.</text>
</comment>
<gene>
    <name evidence="1" type="ORF">ACFOD9_07460</name>
</gene>
<keyword evidence="2" id="KW-1185">Reference proteome</keyword>
<proteinExistence type="predicted"/>
<dbReference type="InterPro" id="IPR050509">
    <property type="entry name" value="CoA-transferase_III"/>
</dbReference>
<protein>
    <submittedName>
        <fullName evidence="1">CaiB/BaiF CoA transferase family protein</fullName>
    </submittedName>
</protein>
<dbReference type="InterPro" id="IPR023606">
    <property type="entry name" value="CoA-Trfase_III_dom_1_sf"/>
</dbReference>
<name>A0ABV7IQ53_9SPHN</name>
<dbReference type="SUPFAM" id="SSF89796">
    <property type="entry name" value="CoA-transferase family III (CaiB/BaiF)"/>
    <property type="match status" value="1"/>
</dbReference>
<dbReference type="Gene3D" id="3.30.1540.10">
    <property type="entry name" value="formyl-coa transferase, domain 3"/>
    <property type="match status" value="1"/>
</dbReference>
<sequence length="407" mass="44217">MTRVMEGVRVLEVAQYTFVPAAGAVLADWGADVIKIEHPLRGDAQRGFLRMAALEIPADRNTVMEHPNRGKRSVGLDIATPEGLELLYRIAATADVFLTNFLPDARQKLRIDVEHIRAVNPAIIYARGTAHGDKGAEREVGGFDATACWTRGGLGHALTPPQLEGIMMQAIPAFGDTIGGMNIAGGIAAALFHRGQTGKATEVDVSLLGTATWMQAGGLCLTMNYGYEKRADLPRSGANVGNPFIGNYLTADRRVINLCILTPGTYIRDTFEHLGLAELADDPRFSTDLELMHNWEAAGAAIRDAFAAQPFAWWCRRLKTLKGQWAPAQSQSEVVADEQVLANDLIIEVEGSGGEPIRLIRNPVQFDHAPVQTTRAPQASEHTETFLMELGLEWDEIEQLKACGAVA</sequence>
<dbReference type="InterPro" id="IPR044855">
    <property type="entry name" value="CoA-Trfase_III_dom3_sf"/>
</dbReference>
<dbReference type="Proteomes" id="UP001595604">
    <property type="component" value="Unassembled WGS sequence"/>
</dbReference>
<dbReference type="Gene3D" id="3.40.50.10540">
    <property type="entry name" value="Crotonobetainyl-coa:carnitine coa-transferase, domain 1"/>
    <property type="match status" value="1"/>
</dbReference>
<dbReference type="EMBL" id="JBHRTQ010000007">
    <property type="protein sequence ID" value="MFC3174082.1"/>
    <property type="molecule type" value="Genomic_DNA"/>
</dbReference>
<evidence type="ECO:0000313" key="2">
    <source>
        <dbReference type="Proteomes" id="UP001595604"/>
    </source>
</evidence>
<evidence type="ECO:0000313" key="1">
    <source>
        <dbReference type="EMBL" id="MFC3174082.1"/>
    </source>
</evidence>